<dbReference type="PANTHER" id="PTHR11640:SF31">
    <property type="entry name" value="IRREGULAR CHIASM C-ROUGHEST PROTEIN-RELATED"/>
    <property type="match status" value="1"/>
</dbReference>
<organism evidence="7 8">
    <name type="scientific">Mya arenaria</name>
    <name type="common">Soft-shell clam</name>
    <dbReference type="NCBI Taxonomy" id="6604"/>
    <lineage>
        <taxon>Eukaryota</taxon>
        <taxon>Metazoa</taxon>
        <taxon>Spiralia</taxon>
        <taxon>Lophotrochozoa</taxon>
        <taxon>Mollusca</taxon>
        <taxon>Bivalvia</taxon>
        <taxon>Autobranchia</taxon>
        <taxon>Heteroconchia</taxon>
        <taxon>Euheterodonta</taxon>
        <taxon>Imparidentia</taxon>
        <taxon>Neoheterodontei</taxon>
        <taxon>Myida</taxon>
        <taxon>Myoidea</taxon>
        <taxon>Myidae</taxon>
        <taxon>Mya</taxon>
    </lineage>
</organism>
<dbReference type="InterPro" id="IPR013162">
    <property type="entry name" value="CD80_C2-set"/>
</dbReference>
<proteinExistence type="predicted"/>
<dbReference type="Gene3D" id="2.60.40.10">
    <property type="entry name" value="Immunoglobulins"/>
    <property type="match status" value="1"/>
</dbReference>
<dbReference type="InterPro" id="IPR013783">
    <property type="entry name" value="Ig-like_fold"/>
</dbReference>
<protein>
    <recommendedName>
        <fullName evidence="6">Ig-like domain-containing protein</fullName>
    </recommendedName>
</protein>
<keyword evidence="2" id="KW-0472">Membrane</keyword>
<evidence type="ECO:0000256" key="4">
    <source>
        <dbReference type="ARBA" id="ARBA00023180"/>
    </source>
</evidence>
<dbReference type="PROSITE" id="PS50835">
    <property type="entry name" value="IG_LIKE"/>
    <property type="match status" value="2"/>
</dbReference>
<gene>
    <name evidence="7" type="ORF">MAR_021045</name>
</gene>
<dbReference type="InterPro" id="IPR051275">
    <property type="entry name" value="Cell_adhesion_signaling"/>
</dbReference>
<dbReference type="EMBL" id="CP111016">
    <property type="protein sequence ID" value="WAR05676.1"/>
    <property type="molecule type" value="Genomic_DNA"/>
</dbReference>
<accession>A0ABY7E9T1</accession>
<evidence type="ECO:0000256" key="3">
    <source>
        <dbReference type="ARBA" id="ARBA00023157"/>
    </source>
</evidence>
<dbReference type="SUPFAM" id="SSF48726">
    <property type="entry name" value="Immunoglobulin"/>
    <property type="match status" value="2"/>
</dbReference>
<keyword evidence="8" id="KW-1185">Reference proteome</keyword>
<dbReference type="InterPro" id="IPR007110">
    <property type="entry name" value="Ig-like_dom"/>
</dbReference>
<evidence type="ECO:0000259" key="6">
    <source>
        <dbReference type="PROSITE" id="PS50835"/>
    </source>
</evidence>
<keyword evidence="3" id="KW-1015">Disulfide bond</keyword>
<evidence type="ECO:0000256" key="5">
    <source>
        <dbReference type="ARBA" id="ARBA00023319"/>
    </source>
</evidence>
<keyword evidence="5" id="KW-0393">Immunoglobulin domain</keyword>
<feature type="non-terminal residue" evidence="7">
    <location>
        <position position="1"/>
    </location>
</feature>
<evidence type="ECO:0000256" key="1">
    <source>
        <dbReference type="ARBA" id="ARBA00004479"/>
    </source>
</evidence>
<dbReference type="InterPro" id="IPR036179">
    <property type="entry name" value="Ig-like_dom_sf"/>
</dbReference>
<keyword evidence="4" id="KW-0325">Glycoprotein</keyword>
<dbReference type="Proteomes" id="UP001164746">
    <property type="component" value="Chromosome 5"/>
</dbReference>
<feature type="domain" description="Ig-like" evidence="6">
    <location>
        <begin position="143"/>
        <end position="232"/>
    </location>
</feature>
<name>A0ABY7E9T1_MYAAR</name>
<evidence type="ECO:0000256" key="2">
    <source>
        <dbReference type="ARBA" id="ARBA00023136"/>
    </source>
</evidence>
<evidence type="ECO:0000313" key="8">
    <source>
        <dbReference type="Proteomes" id="UP001164746"/>
    </source>
</evidence>
<dbReference type="Pfam" id="PF08205">
    <property type="entry name" value="C2-set_2"/>
    <property type="match status" value="1"/>
</dbReference>
<reference evidence="7" key="1">
    <citation type="submission" date="2022-11" db="EMBL/GenBank/DDBJ databases">
        <title>Centuries of genome instability and evolution in soft-shell clam transmissible cancer (bioRxiv).</title>
        <authorList>
            <person name="Hart S.F.M."/>
            <person name="Yonemitsu M.A."/>
            <person name="Giersch R.M."/>
            <person name="Beal B.F."/>
            <person name="Arriagada G."/>
            <person name="Davis B.W."/>
            <person name="Ostrander E.A."/>
            <person name="Goff S.P."/>
            <person name="Metzger M.J."/>
        </authorList>
    </citation>
    <scope>NUCLEOTIDE SEQUENCE</scope>
    <source>
        <strain evidence="7">MELC-2E11</strain>
        <tissue evidence="7">Siphon/mantle</tissue>
    </source>
</reference>
<dbReference type="PANTHER" id="PTHR11640">
    <property type="entry name" value="NEPHRIN"/>
    <property type="match status" value="1"/>
</dbReference>
<comment type="subcellular location">
    <subcellularLocation>
        <location evidence="1">Membrane</location>
        <topology evidence="1">Single-pass type I membrane protein</topology>
    </subcellularLocation>
</comment>
<evidence type="ECO:0000313" key="7">
    <source>
        <dbReference type="EMBL" id="WAR05676.1"/>
    </source>
</evidence>
<feature type="domain" description="Ig-like" evidence="6">
    <location>
        <begin position="4"/>
        <end position="98"/>
    </location>
</feature>
<sequence>MTAPQDSSVTVNAGDSTTFKCRTSGGLPQATIKWFKVTGDTCSQSGTEITSSVSSPSVSVVEGLKQVESTLTFTASGTDNELRICCIASNVAGRQSVSGTKLLNVRYAPSDPPVIEGYASGSTYSMIENSTESITCSSTGDPPSTPLFRVANVDVGSGIRILTDSTQTVKCTSFGNPSPTSSDFTWRKGTNVLSMGSVLNWPGGIKIGDEGSYTCIVETIMTPSDQNPPELPTLYLGSSSGPVIHGPLTLVVQRPFTLVCDASSKPPANFSWAVGVNTVQGQLLQDMFTTK</sequence>